<evidence type="ECO:0000313" key="2">
    <source>
        <dbReference type="EMBL" id="MCC2616807.1"/>
    </source>
</evidence>
<dbReference type="EMBL" id="JAJEWP010000002">
    <property type="protein sequence ID" value="MCC2616807.1"/>
    <property type="molecule type" value="Genomic_DNA"/>
</dbReference>
<feature type="signal peptide" evidence="1">
    <location>
        <begin position="1"/>
        <end position="21"/>
    </location>
</feature>
<proteinExistence type="predicted"/>
<accession>A0ABS8G8A5</accession>
<gene>
    <name evidence="2" type="ORF">LJ739_11195</name>
</gene>
<keyword evidence="1" id="KW-0732">Signal</keyword>
<dbReference type="RefSeq" id="WP_229160503.1">
    <property type="nucleotide sequence ID" value="NZ_JAJEWP010000002.1"/>
</dbReference>
<evidence type="ECO:0000313" key="3">
    <source>
        <dbReference type="Proteomes" id="UP001520878"/>
    </source>
</evidence>
<reference evidence="2 3" key="1">
    <citation type="submission" date="2021-10" db="EMBL/GenBank/DDBJ databases">
        <title>Draft genome of Aestuariibacter halophilus JC2043.</title>
        <authorList>
            <person name="Emsley S.A."/>
            <person name="Pfannmuller K.M."/>
            <person name="Ushijima B."/>
            <person name="Saw J.H."/>
            <person name="Videau P."/>
        </authorList>
    </citation>
    <scope>NUCLEOTIDE SEQUENCE [LARGE SCALE GENOMIC DNA]</scope>
    <source>
        <strain evidence="2 3">JC2043</strain>
    </source>
</reference>
<sequence length="286" mass="33432">MRHSLLCLVGLMLIGMSAAHAAKWNIHYPRPLTDNDQRNQYPIALLEVALQQTGVRYSLMPSERIMLQNKALKQLSENREVNIVWSMTDQSREDSLLPIRIPIYKGLIGWRIFLIRQQQAHRYVGMEKIEQLMQLRPIQGHDWPDTKILQSNGFDVSTAKEYLDLFTMLDQGKGDFVPRSVVEIWAELDGERMPDGIVLEPELGIRYPSAMYYFVNKRNTTMGRLIRDGLEKAIANGEFDRLFLQYHQDIIDKSRLNERQFYQLENPLLPPETPLSREELWYRPSS</sequence>
<comment type="caution">
    <text evidence="2">The sequence shown here is derived from an EMBL/GenBank/DDBJ whole genome shotgun (WGS) entry which is preliminary data.</text>
</comment>
<evidence type="ECO:0000256" key="1">
    <source>
        <dbReference type="SAM" id="SignalP"/>
    </source>
</evidence>
<name>A0ABS8G8A5_9ALTE</name>
<keyword evidence="3" id="KW-1185">Reference proteome</keyword>
<dbReference type="SUPFAM" id="SSF53850">
    <property type="entry name" value="Periplasmic binding protein-like II"/>
    <property type="match status" value="1"/>
</dbReference>
<protein>
    <submittedName>
        <fullName evidence="2">Transporter substrate-binding domain-containing protein</fullName>
    </submittedName>
</protein>
<dbReference type="Proteomes" id="UP001520878">
    <property type="component" value="Unassembled WGS sequence"/>
</dbReference>
<feature type="chain" id="PRO_5046820890" evidence="1">
    <location>
        <begin position="22"/>
        <end position="286"/>
    </location>
</feature>
<organism evidence="2 3">
    <name type="scientific">Fluctibacter halophilus</name>
    <dbReference type="NCBI Taxonomy" id="226011"/>
    <lineage>
        <taxon>Bacteria</taxon>
        <taxon>Pseudomonadati</taxon>
        <taxon>Pseudomonadota</taxon>
        <taxon>Gammaproteobacteria</taxon>
        <taxon>Alteromonadales</taxon>
        <taxon>Alteromonadaceae</taxon>
        <taxon>Fluctibacter</taxon>
    </lineage>
</organism>